<protein>
    <submittedName>
        <fullName evidence="3">Acyl transferase 4</fullName>
    </submittedName>
</protein>
<keyword evidence="3" id="KW-0808">Transferase</keyword>
<keyword evidence="2" id="KW-1185">Reference proteome</keyword>
<dbReference type="GO" id="GO:0016740">
    <property type="term" value="F:transferase activity"/>
    <property type="evidence" value="ECO:0007669"/>
    <property type="project" value="UniProtKB-KW"/>
</dbReference>
<organism evidence="2 3">
    <name type="scientific">Elaeis guineensis var. tenera</name>
    <name type="common">Oil palm</name>
    <dbReference type="NCBI Taxonomy" id="51953"/>
    <lineage>
        <taxon>Eukaryota</taxon>
        <taxon>Viridiplantae</taxon>
        <taxon>Streptophyta</taxon>
        <taxon>Embryophyta</taxon>
        <taxon>Tracheophyta</taxon>
        <taxon>Spermatophyta</taxon>
        <taxon>Magnoliopsida</taxon>
        <taxon>Liliopsida</taxon>
        <taxon>Arecaceae</taxon>
        <taxon>Arecoideae</taxon>
        <taxon>Cocoseae</taxon>
        <taxon>Elaeidinae</taxon>
        <taxon>Elaeis</taxon>
    </lineage>
</organism>
<evidence type="ECO:0000313" key="3">
    <source>
        <dbReference type="RefSeq" id="XP_010910159.1"/>
    </source>
</evidence>
<dbReference type="PANTHER" id="PTHR31147">
    <property type="entry name" value="ACYL TRANSFERASE 4"/>
    <property type="match status" value="1"/>
</dbReference>
<evidence type="ECO:0000313" key="2">
    <source>
        <dbReference type="Proteomes" id="UP000504607"/>
    </source>
</evidence>
<dbReference type="RefSeq" id="XP_010910159.1">
    <property type="nucleotide sequence ID" value="XM_010911857.3"/>
</dbReference>
<dbReference type="InterPro" id="IPR023213">
    <property type="entry name" value="CAT-like_dom_sf"/>
</dbReference>
<sequence length="418" mass="46368">MKFSVTKLAPALVGPSEQTPDGNLPLSSIDLTLALRDVMVDSIHVFQHGVEPARVIREALSKALVPYYPVAGRLLKCDGGDMVVACTGEGARFVEAMANFSLKDVNDLQRPLMIPKEEFLPVLPPDEGQEGVIFMIQVTQFTCGGFSVGIISSHAVFDGLGAAQFVNAVAEMARNLPRPTVEPIWCREAIPKFNPAKPPQGPPPTLTAFDFEYSIADISLDSINQFKDQYMNETGQRCSTFDIVTAMAWRSRTRAIKLEPDVEVRFGFAADTRHLLDQVIPHRKGYYGNAVYPVTVSATSEKIVSSSVVEIVSLIREAKQMLPIKFSKWMAGENEEDPYKVPFDYGTFIIADWNKVGFYEVDYGWGEPMHVVPFNDGNFIGSFIILKPPAPKQGVRLMMRCVVKEHLDVFNDEITNLA</sequence>
<accession>A0A6I9QL93</accession>
<dbReference type="Gene3D" id="3.30.559.10">
    <property type="entry name" value="Chloramphenicol acetyltransferase-like domain"/>
    <property type="match status" value="2"/>
</dbReference>
<proteinExistence type="inferred from homology"/>
<dbReference type="InParanoid" id="A0A6I9QL93"/>
<dbReference type="OrthoDB" id="444127at2759"/>
<dbReference type="Proteomes" id="UP000504607">
    <property type="component" value="Chromosome 1"/>
</dbReference>
<dbReference type="Pfam" id="PF02458">
    <property type="entry name" value="Transferase"/>
    <property type="match status" value="1"/>
</dbReference>
<dbReference type="PANTHER" id="PTHR31147:SF2">
    <property type="entry name" value="OS01G0615300 PROTEIN"/>
    <property type="match status" value="1"/>
</dbReference>
<name>A0A6I9QL93_ELAGV</name>
<dbReference type="AlphaFoldDB" id="A0A6I9QL93"/>
<gene>
    <name evidence="3" type="primary">LOC105035832</name>
</gene>
<comment type="similarity">
    <text evidence="1">Belongs to the plant acyltransferase family.</text>
</comment>
<evidence type="ECO:0000256" key="1">
    <source>
        <dbReference type="ARBA" id="ARBA00009861"/>
    </source>
</evidence>
<reference evidence="3" key="1">
    <citation type="submission" date="2025-08" db="UniProtKB">
        <authorList>
            <consortium name="RefSeq"/>
        </authorList>
    </citation>
    <scope>IDENTIFICATION</scope>
</reference>
<dbReference type="InterPro" id="IPR050898">
    <property type="entry name" value="Plant_acyltransferase"/>
</dbReference>